<evidence type="ECO:0000256" key="1">
    <source>
        <dbReference type="ARBA" id="ARBA00002919"/>
    </source>
</evidence>
<comment type="caution">
    <text evidence="15">The sequence shown here is derived from an EMBL/GenBank/DDBJ whole genome shotgun (WGS) entry which is preliminary data.</text>
</comment>
<dbReference type="NCBIfam" id="NF005089">
    <property type="entry name" value="PRK06522.1-4"/>
    <property type="match status" value="1"/>
</dbReference>
<dbReference type="FunFam" id="1.10.1040.10:FF:000017">
    <property type="entry name" value="2-dehydropantoate 2-reductase"/>
    <property type="match status" value="1"/>
</dbReference>
<feature type="region of interest" description="Disordered" evidence="12">
    <location>
        <begin position="254"/>
        <end position="276"/>
    </location>
</feature>
<evidence type="ECO:0000256" key="5">
    <source>
        <dbReference type="ARBA" id="ARBA00019465"/>
    </source>
</evidence>
<reference evidence="15" key="2">
    <citation type="submission" date="2020-09" db="EMBL/GenBank/DDBJ databases">
        <authorList>
            <person name="Sun Q."/>
            <person name="Kim S."/>
        </authorList>
    </citation>
    <scope>NUCLEOTIDE SEQUENCE</scope>
    <source>
        <strain evidence="15">KCTC 42651</strain>
    </source>
</reference>
<dbReference type="Pfam" id="PF02558">
    <property type="entry name" value="ApbA"/>
    <property type="match status" value="1"/>
</dbReference>
<feature type="domain" description="Ketopantoate reductase C-terminal" evidence="14">
    <location>
        <begin position="197"/>
        <end position="317"/>
    </location>
</feature>
<dbReference type="InterPro" id="IPR013328">
    <property type="entry name" value="6PGD_dom2"/>
</dbReference>
<dbReference type="Gene3D" id="1.10.1040.10">
    <property type="entry name" value="N-(1-d-carboxylethyl)-l-norvaline Dehydrogenase, domain 2"/>
    <property type="match status" value="1"/>
</dbReference>
<dbReference type="AlphaFoldDB" id="A0A918XP07"/>
<evidence type="ECO:0000313" key="16">
    <source>
        <dbReference type="Proteomes" id="UP000630353"/>
    </source>
</evidence>
<comment type="catalytic activity">
    <reaction evidence="10 11">
        <text>(R)-pantoate + NADP(+) = 2-dehydropantoate + NADPH + H(+)</text>
        <dbReference type="Rhea" id="RHEA:16233"/>
        <dbReference type="ChEBI" id="CHEBI:11561"/>
        <dbReference type="ChEBI" id="CHEBI:15378"/>
        <dbReference type="ChEBI" id="CHEBI:15980"/>
        <dbReference type="ChEBI" id="CHEBI:57783"/>
        <dbReference type="ChEBI" id="CHEBI:58349"/>
        <dbReference type="EC" id="1.1.1.169"/>
    </reaction>
</comment>
<evidence type="ECO:0000256" key="7">
    <source>
        <dbReference type="ARBA" id="ARBA00022857"/>
    </source>
</evidence>
<keyword evidence="8 11" id="KW-0560">Oxidoreductase</keyword>
<dbReference type="Proteomes" id="UP000630353">
    <property type="component" value="Unassembled WGS sequence"/>
</dbReference>
<evidence type="ECO:0000256" key="2">
    <source>
        <dbReference type="ARBA" id="ARBA00004994"/>
    </source>
</evidence>
<evidence type="ECO:0000256" key="8">
    <source>
        <dbReference type="ARBA" id="ARBA00023002"/>
    </source>
</evidence>
<comment type="pathway">
    <text evidence="2 11">Cofactor biosynthesis; (R)-pantothenate biosynthesis; (R)-pantoate from 3-methyl-2-oxobutanoate: step 2/2.</text>
</comment>
<feature type="domain" description="Ketopantoate reductase N-terminal" evidence="13">
    <location>
        <begin position="3"/>
        <end position="170"/>
    </location>
</feature>
<sequence length="326" mass="34066">MRIGIVGAGAVGGFLAGHLARAGTEVALLARGPHLAALRDRGLTVESRGERWTVSVPASDKAAELGPVDAVVVTAKAPALPAIAAAIAPMLGPDTPVVCAMNGIPWWYDHGRAGVESRTIARLDPDGAIWRGIGPERAIGCVVDCPSQVVEPGFVRHVAPRPGALTLGEPSGARSGRVERLAAVVEASGVKAPIADDIRAALWAKLLVNISRSPLGVLTGLSERGLAEDPETLEITLAMMREARAVARSHGIEVPLDEAGNRDPQRRSEHRSSMLQDWDLGRPMEIDGIVRSVQDFARAAGLPTPTLDVVSALLVAKARVAGTYPG</sequence>
<dbReference type="InterPro" id="IPR051402">
    <property type="entry name" value="KPR-Related"/>
</dbReference>
<dbReference type="FunFam" id="3.40.50.720:FF:000307">
    <property type="entry name" value="2-dehydropantoate 2-reductase"/>
    <property type="match status" value="1"/>
</dbReference>
<dbReference type="SUPFAM" id="SSF48179">
    <property type="entry name" value="6-phosphogluconate dehydrogenase C-terminal domain-like"/>
    <property type="match status" value="1"/>
</dbReference>
<dbReference type="Gene3D" id="3.40.50.720">
    <property type="entry name" value="NAD(P)-binding Rossmann-like Domain"/>
    <property type="match status" value="1"/>
</dbReference>
<dbReference type="PANTHER" id="PTHR21708">
    <property type="entry name" value="PROBABLE 2-DEHYDROPANTOATE 2-REDUCTASE"/>
    <property type="match status" value="1"/>
</dbReference>
<evidence type="ECO:0000256" key="11">
    <source>
        <dbReference type="RuleBase" id="RU362068"/>
    </source>
</evidence>
<dbReference type="GO" id="GO:0005737">
    <property type="term" value="C:cytoplasm"/>
    <property type="evidence" value="ECO:0007669"/>
    <property type="project" value="TreeGrafter"/>
</dbReference>
<keyword evidence="6 11" id="KW-0566">Pantothenate biosynthesis</keyword>
<keyword evidence="7 11" id="KW-0521">NADP</keyword>
<comment type="similarity">
    <text evidence="3 11">Belongs to the ketopantoate reductase family.</text>
</comment>
<accession>A0A918XP07</accession>
<dbReference type="NCBIfam" id="TIGR00745">
    <property type="entry name" value="apbA_panE"/>
    <property type="match status" value="1"/>
</dbReference>
<dbReference type="InterPro" id="IPR013332">
    <property type="entry name" value="KPR_N"/>
</dbReference>
<protein>
    <recommendedName>
        <fullName evidence="5 11">2-dehydropantoate 2-reductase</fullName>
        <ecNumber evidence="4 11">1.1.1.169</ecNumber>
    </recommendedName>
    <alternativeName>
        <fullName evidence="9 11">Ketopantoate reductase</fullName>
    </alternativeName>
</protein>
<dbReference type="InterPro" id="IPR013752">
    <property type="entry name" value="KPA_reductase"/>
</dbReference>
<dbReference type="InterPro" id="IPR003710">
    <property type="entry name" value="ApbA"/>
</dbReference>
<organism evidence="15 16">
    <name type="scientific">Thalassobaculum fulvum</name>
    <dbReference type="NCBI Taxonomy" id="1633335"/>
    <lineage>
        <taxon>Bacteria</taxon>
        <taxon>Pseudomonadati</taxon>
        <taxon>Pseudomonadota</taxon>
        <taxon>Alphaproteobacteria</taxon>
        <taxon>Rhodospirillales</taxon>
        <taxon>Thalassobaculaceae</taxon>
        <taxon>Thalassobaculum</taxon>
    </lineage>
</organism>
<dbReference type="InterPro" id="IPR008927">
    <property type="entry name" value="6-PGluconate_DH-like_C_sf"/>
</dbReference>
<evidence type="ECO:0000256" key="9">
    <source>
        <dbReference type="ARBA" id="ARBA00032024"/>
    </source>
</evidence>
<dbReference type="EC" id="1.1.1.169" evidence="4 11"/>
<dbReference type="RefSeq" id="WP_189987639.1">
    <property type="nucleotide sequence ID" value="NZ_BMZS01000002.1"/>
</dbReference>
<reference evidence="15" key="1">
    <citation type="journal article" date="2014" name="Int. J. Syst. Evol. Microbiol.">
        <title>Complete genome sequence of Corynebacterium casei LMG S-19264T (=DSM 44701T), isolated from a smear-ripened cheese.</title>
        <authorList>
            <consortium name="US DOE Joint Genome Institute (JGI-PGF)"/>
            <person name="Walter F."/>
            <person name="Albersmeier A."/>
            <person name="Kalinowski J."/>
            <person name="Ruckert C."/>
        </authorList>
    </citation>
    <scope>NUCLEOTIDE SEQUENCE</scope>
    <source>
        <strain evidence="15">KCTC 42651</strain>
    </source>
</reference>
<dbReference type="InterPro" id="IPR036291">
    <property type="entry name" value="NAD(P)-bd_dom_sf"/>
</dbReference>
<dbReference type="PANTHER" id="PTHR21708:SF45">
    <property type="entry name" value="2-DEHYDROPANTOATE 2-REDUCTASE"/>
    <property type="match status" value="1"/>
</dbReference>
<comment type="function">
    <text evidence="1 11">Catalyzes the NADPH-dependent reduction of ketopantoate into pantoic acid.</text>
</comment>
<evidence type="ECO:0000256" key="4">
    <source>
        <dbReference type="ARBA" id="ARBA00013014"/>
    </source>
</evidence>
<evidence type="ECO:0000256" key="3">
    <source>
        <dbReference type="ARBA" id="ARBA00007870"/>
    </source>
</evidence>
<keyword evidence="16" id="KW-1185">Reference proteome</keyword>
<proteinExistence type="inferred from homology"/>
<feature type="compositionally biased region" description="Basic and acidic residues" evidence="12">
    <location>
        <begin position="259"/>
        <end position="272"/>
    </location>
</feature>
<evidence type="ECO:0000313" key="15">
    <source>
        <dbReference type="EMBL" id="GHD42669.1"/>
    </source>
</evidence>
<gene>
    <name evidence="15" type="ORF">GCM10017083_07940</name>
</gene>
<name>A0A918XP07_9PROT</name>
<evidence type="ECO:0000256" key="10">
    <source>
        <dbReference type="ARBA" id="ARBA00048793"/>
    </source>
</evidence>
<evidence type="ECO:0000259" key="13">
    <source>
        <dbReference type="Pfam" id="PF02558"/>
    </source>
</evidence>
<dbReference type="Pfam" id="PF08546">
    <property type="entry name" value="ApbA_C"/>
    <property type="match status" value="1"/>
</dbReference>
<dbReference type="SUPFAM" id="SSF51735">
    <property type="entry name" value="NAD(P)-binding Rossmann-fold domains"/>
    <property type="match status" value="1"/>
</dbReference>
<evidence type="ECO:0000256" key="12">
    <source>
        <dbReference type="SAM" id="MobiDB-lite"/>
    </source>
</evidence>
<evidence type="ECO:0000256" key="6">
    <source>
        <dbReference type="ARBA" id="ARBA00022655"/>
    </source>
</evidence>
<dbReference type="GO" id="GO:0015940">
    <property type="term" value="P:pantothenate biosynthetic process"/>
    <property type="evidence" value="ECO:0007669"/>
    <property type="project" value="UniProtKB-KW"/>
</dbReference>
<evidence type="ECO:0000259" key="14">
    <source>
        <dbReference type="Pfam" id="PF08546"/>
    </source>
</evidence>
<dbReference type="EMBL" id="BMZS01000002">
    <property type="protein sequence ID" value="GHD42669.1"/>
    <property type="molecule type" value="Genomic_DNA"/>
</dbReference>
<dbReference type="GO" id="GO:0008677">
    <property type="term" value="F:2-dehydropantoate 2-reductase activity"/>
    <property type="evidence" value="ECO:0007669"/>
    <property type="project" value="UniProtKB-EC"/>
</dbReference>